<feature type="transmembrane region" description="Helical" evidence="6">
    <location>
        <begin position="365"/>
        <end position="385"/>
    </location>
</feature>
<feature type="domain" description="MacB-like periplasmic core" evidence="8">
    <location>
        <begin position="19"/>
        <end position="224"/>
    </location>
</feature>
<dbReference type="Pfam" id="PF02687">
    <property type="entry name" value="FtsX"/>
    <property type="match status" value="2"/>
</dbReference>
<comment type="caution">
    <text evidence="9">The sequence shown here is derived from an EMBL/GenBank/DDBJ whole genome shotgun (WGS) entry which is preliminary data.</text>
</comment>
<keyword evidence="10" id="KW-1185">Reference proteome</keyword>
<feature type="transmembrane region" description="Helical" evidence="6">
    <location>
        <begin position="717"/>
        <end position="738"/>
    </location>
</feature>
<evidence type="ECO:0000259" key="8">
    <source>
        <dbReference type="Pfam" id="PF12704"/>
    </source>
</evidence>
<dbReference type="InterPro" id="IPR003838">
    <property type="entry name" value="ABC3_permease_C"/>
</dbReference>
<dbReference type="Pfam" id="PF12704">
    <property type="entry name" value="MacB_PCD"/>
    <property type="match status" value="2"/>
</dbReference>
<gene>
    <name evidence="9" type="ORF">H8S65_13045</name>
</gene>
<comment type="subcellular location">
    <subcellularLocation>
        <location evidence="1">Cell membrane</location>
        <topology evidence="1">Multi-pass membrane protein</topology>
    </subcellularLocation>
</comment>
<evidence type="ECO:0000256" key="4">
    <source>
        <dbReference type="ARBA" id="ARBA00022989"/>
    </source>
</evidence>
<evidence type="ECO:0000313" key="9">
    <source>
        <dbReference type="EMBL" id="MBC5633686.1"/>
    </source>
</evidence>
<keyword evidence="4 6" id="KW-1133">Transmembrane helix</keyword>
<proteinExistence type="predicted"/>
<dbReference type="EMBL" id="JACOOJ010000023">
    <property type="protein sequence ID" value="MBC5633686.1"/>
    <property type="molecule type" value="Genomic_DNA"/>
</dbReference>
<dbReference type="RefSeq" id="WP_186930390.1">
    <property type="nucleotide sequence ID" value="NZ_JACOOJ010000023.1"/>
</dbReference>
<feature type="transmembrane region" description="Helical" evidence="6">
    <location>
        <begin position="272"/>
        <end position="293"/>
    </location>
</feature>
<dbReference type="Proteomes" id="UP000651475">
    <property type="component" value="Unassembled WGS sequence"/>
</dbReference>
<reference evidence="9 10" key="1">
    <citation type="submission" date="2020-08" db="EMBL/GenBank/DDBJ databases">
        <title>Genome public.</title>
        <authorList>
            <person name="Liu C."/>
            <person name="Sun Q."/>
        </authorList>
    </citation>
    <scope>NUCLEOTIDE SEQUENCE [LARGE SCALE GENOMIC DNA]</scope>
    <source>
        <strain evidence="9 10">NSJ-79</strain>
    </source>
</reference>
<feature type="domain" description="ABC3 transporter permease C-terminal" evidence="7">
    <location>
        <begin position="669"/>
        <end position="782"/>
    </location>
</feature>
<keyword evidence="2" id="KW-1003">Cell membrane</keyword>
<evidence type="ECO:0000313" key="10">
    <source>
        <dbReference type="Proteomes" id="UP000651475"/>
    </source>
</evidence>
<dbReference type="PANTHER" id="PTHR30572">
    <property type="entry name" value="MEMBRANE COMPONENT OF TRANSPORTER-RELATED"/>
    <property type="match status" value="1"/>
</dbReference>
<dbReference type="InterPro" id="IPR025857">
    <property type="entry name" value="MacB_PCD"/>
</dbReference>
<dbReference type="PANTHER" id="PTHR30572:SF18">
    <property type="entry name" value="ABC-TYPE MACROLIDE FAMILY EXPORT SYSTEM PERMEASE COMPONENT 2"/>
    <property type="match status" value="1"/>
</dbReference>
<keyword evidence="5 6" id="KW-0472">Membrane</keyword>
<protein>
    <submittedName>
        <fullName evidence="9">ABC transporter permease</fullName>
    </submittedName>
</protein>
<organism evidence="9 10">
    <name type="scientific">Parabacteroides hominis</name>
    <dbReference type="NCBI Taxonomy" id="2763057"/>
    <lineage>
        <taxon>Bacteria</taxon>
        <taxon>Pseudomonadati</taxon>
        <taxon>Bacteroidota</taxon>
        <taxon>Bacteroidia</taxon>
        <taxon>Bacteroidales</taxon>
        <taxon>Tannerellaceae</taxon>
        <taxon>Parabacteroides</taxon>
    </lineage>
</organism>
<name>A0ABR7DQI1_9BACT</name>
<feature type="transmembrane region" description="Helical" evidence="6">
    <location>
        <begin position="667"/>
        <end position="688"/>
    </location>
</feature>
<keyword evidence="3 6" id="KW-0812">Transmembrane</keyword>
<evidence type="ECO:0000256" key="3">
    <source>
        <dbReference type="ARBA" id="ARBA00022692"/>
    </source>
</evidence>
<feature type="transmembrane region" description="Helical" evidence="6">
    <location>
        <begin position="322"/>
        <end position="344"/>
    </location>
</feature>
<feature type="transmembrane region" description="Helical" evidence="6">
    <location>
        <begin position="411"/>
        <end position="434"/>
    </location>
</feature>
<sequence length="789" mass="88403">MKTLLHNFSGALRRFRLPTALNLIGMSVAFAVFLILMMQVTYEWGFDRFHKHADRLYRLEITHGEYGAQACLSRPLIEAFTASSPHIEKGAFLNGFVDKENVTVEHNGERRPFLEILYPVSADYADVFEFTMIEGERRALDIAGQVLIPQSMARKFFGTSSVSGKEIIGEGWTATVGGVYKDFPDNSIVRNAIYRKIPDSYGKGGWTQNNFECYIRLDNPASSNGLIDNFKRNFHHEQLTWETMDLRLTALPDVYFETDCSFDTQKQKGSYALMRLLSGIALLIVVIAAINFANFSNAQVPMRVRSINTQKVLGGSVGTIRFSLVLEAVGICLLAYLLALFYVYNLSLTSFADIVVGGLSLEGRLPLVIGAGVFVILIGVGASYWPARYITSFPPALVLKGNYGLSPKGKMLRNCLVCLQFIVSFILIIGALFVNLQNRQMLRMPLGFDKEQVVVADNLTNKLKGQPELIRQKLGGIPDIESVSMVSHLIGATDNYTRMGRSHKGEMINYLTIQADPSILEVLGVKPTAGRNFQPEDDLGDGVYIFNEMARKEYGFEPGDLLSLDKTYDWGETHIREKIAGFMPDLKYNSFKSITEPFAFYVGKNQIVGSLSQLMVRTRAGADYANLKTALAASLREIDPDYLPSLSLFDEMQDYLYEKELRAGRQITFFSLVTVLISLIGVFGVVMLESEYRRKEVGVRKVFGATVGELLRLFNKAYLQITTACFVVAVPVAYYTIIRWQESFIYKVNLSWWIFLLAFVSVTAITLLTVSVQSWRVANANPVDSLKSE</sequence>
<evidence type="ECO:0000256" key="1">
    <source>
        <dbReference type="ARBA" id="ARBA00004651"/>
    </source>
</evidence>
<evidence type="ECO:0000259" key="7">
    <source>
        <dbReference type="Pfam" id="PF02687"/>
    </source>
</evidence>
<feature type="transmembrane region" description="Helical" evidence="6">
    <location>
        <begin position="750"/>
        <end position="772"/>
    </location>
</feature>
<evidence type="ECO:0000256" key="5">
    <source>
        <dbReference type="ARBA" id="ARBA00023136"/>
    </source>
</evidence>
<evidence type="ECO:0000256" key="2">
    <source>
        <dbReference type="ARBA" id="ARBA00022475"/>
    </source>
</evidence>
<evidence type="ECO:0000256" key="6">
    <source>
        <dbReference type="SAM" id="Phobius"/>
    </source>
</evidence>
<feature type="domain" description="ABC3 transporter permease C-terminal" evidence="7">
    <location>
        <begin position="280"/>
        <end position="395"/>
    </location>
</feature>
<accession>A0ABR7DQI1</accession>
<dbReference type="InterPro" id="IPR050250">
    <property type="entry name" value="Macrolide_Exporter_MacB"/>
</dbReference>
<feature type="domain" description="MacB-like periplasmic core" evidence="8">
    <location>
        <begin position="472"/>
        <end position="632"/>
    </location>
</feature>
<feature type="transmembrane region" description="Helical" evidence="6">
    <location>
        <begin position="20"/>
        <end position="42"/>
    </location>
</feature>